<evidence type="ECO:0000256" key="3">
    <source>
        <dbReference type="ARBA" id="ARBA00023163"/>
    </source>
</evidence>
<accession>A0A0A0EFE8</accession>
<dbReference type="Pfam" id="PF01381">
    <property type="entry name" value="HTH_3"/>
    <property type="match status" value="1"/>
</dbReference>
<dbReference type="GO" id="GO:0005829">
    <property type="term" value="C:cytosol"/>
    <property type="evidence" value="ECO:0007669"/>
    <property type="project" value="TreeGrafter"/>
</dbReference>
<keyword evidence="2" id="KW-0238">DNA-binding</keyword>
<evidence type="ECO:0000259" key="4">
    <source>
        <dbReference type="PROSITE" id="PS50943"/>
    </source>
</evidence>
<dbReference type="eggNOG" id="COG3800">
    <property type="taxonomic scope" value="Bacteria"/>
</dbReference>
<reference evidence="5 6" key="1">
    <citation type="journal article" date="2015" name="Antonie Van Leeuwenhoek">
        <title>Pseudooceanicola atlanticus gen. nov. sp. nov., isolated from surface seawater of the Atlantic Ocean and reclassification of Oceanicola batsensis, Oceanicola marinus, Oceanicola nitratireducens, Oceanicola nanhaiensis, Oceanicola antarcticus and Oceanicola flagellatus, as Pseudooceanicola batsensis comb. nov., Pseudooceanicola marinus comb. nov., Pseudooceanicola nitratireducens comb. nov., Pseudooceanicola nanhaiensis comb. nov., Pseudooceanicola antarcticus comb. nov., and Pseudooceanicola flagellatus comb. nov.</title>
        <authorList>
            <person name="Lai Q."/>
            <person name="Li G."/>
            <person name="Liu X."/>
            <person name="Du Y."/>
            <person name="Sun F."/>
            <person name="Shao Z."/>
        </authorList>
    </citation>
    <scope>NUCLEOTIDE SEQUENCE [LARGE SCALE GENOMIC DNA]</scope>
    <source>
        <strain evidence="5 6">22II-s11g</strain>
    </source>
</reference>
<name>A0A0A0EFE8_9RHOB</name>
<evidence type="ECO:0000256" key="1">
    <source>
        <dbReference type="ARBA" id="ARBA00023015"/>
    </source>
</evidence>
<dbReference type="RefSeq" id="WP_043747995.1">
    <property type="nucleotide sequence ID" value="NZ_AQQX01000003.1"/>
</dbReference>
<feature type="domain" description="HTH cro/C1-type" evidence="4">
    <location>
        <begin position="11"/>
        <end position="65"/>
    </location>
</feature>
<dbReference type="InterPro" id="IPR010982">
    <property type="entry name" value="Lambda_DNA-bd_dom_sf"/>
</dbReference>
<gene>
    <name evidence="5" type="ORF">ATO9_10170</name>
</gene>
<sequence length="443" mass="48590">MPRSGLTGSRIRERREVIGMRQAELARQSGISASYLNLIEHNRRRIGGKLLLDIAGVLGVEPAQLSEGAEAALTATLREAAAERQLDSSETDRVEELAGRFPGWARLLADQHARIGQLEQSVEALTDRLAHDPHLAASLHEVLSTVTAIHSASSILVETRELEREWRDRFHRNIHEDSARLAEGAQRLVDELDAGTRQDATGHSPQDEVQAFLDTSGWHFPELETGQGAAKVLGRAEMGTGVAQDLLRDRLEGLADDAARLPLDDLLTALKAERALEDAPPEGPDPTDLAQRLGVGADLVMRRLVALPADLRADLLPAAPGIVVADASGTLLERREAEGFPLPRYGAACPLWPLFQALHRPMLPLRQVIEMAGRAEGTFVTYALAVPRQTPRPDEPPNFRTHMLIWPATRPAGRVPRVGVTCRICPRENCTARREPSIMAERR</sequence>
<dbReference type="STRING" id="1461694.ATO9_10170"/>
<dbReference type="SMART" id="SM00530">
    <property type="entry name" value="HTH_XRE"/>
    <property type="match status" value="1"/>
</dbReference>
<dbReference type="InterPro" id="IPR001387">
    <property type="entry name" value="Cro/C1-type_HTH"/>
</dbReference>
<dbReference type="Proteomes" id="UP000030004">
    <property type="component" value="Unassembled WGS sequence"/>
</dbReference>
<dbReference type="CDD" id="cd00093">
    <property type="entry name" value="HTH_XRE"/>
    <property type="match status" value="1"/>
</dbReference>
<dbReference type="OrthoDB" id="7790108at2"/>
<dbReference type="Gene3D" id="1.10.260.40">
    <property type="entry name" value="lambda repressor-like DNA-binding domains"/>
    <property type="match status" value="1"/>
</dbReference>
<organism evidence="5 6">
    <name type="scientific">Pseudooceanicola atlanticus</name>
    <dbReference type="NCBI Taxonomy" id="1461694"/>
    <lineage>
        <taxon>Bacteria</taxon>
        <taxon>Pseudomonadati</taxon>
        <taxon>Pseudomonadota</taxon>
        <taxon>Alphaproteobacteria</taxon>
        <taxon>Rhodobacterales</taxon>
        <taxon>Paracoccaceae</taxon>
        <taxon>Pseudooceanicola</taxon>
    </lineage>
</organism>
<dbReference type="Pfam" id="PF09856">
    <property type="entry name" value="ScfRs"/>
    <property type="match status" value="1"/>
</dbReference>
<dbReference type="InterPro" id="IPR050807">
    <property type="entry name" value="TransReg_Diox_bact_type"/>
</dbReference>
<comment type="caution">
    <text evidence="5">The sequence shown here is derived from an EMBL/GenBank/DDBJ whole genome shotgun (WGS) entry which is preliminary data.</text>
</comment>
<dbReference type="SUPFAM" id="SSF47413">
    <property type="entry name" value="lambda repressor-like DNA-binding domains"/>
    <property type="match status" value="1"/>
</dbReference>
<evidence type="ECO:0000256" key="2">
    <source>
        <dbReference type="ARBA" id="ARBA00023125"/>
    </source>
</evidence>
<evidence type="ECO:0000313" key="5">
    <source>
        <dbReference type="EMBL" id="KGM49040.1"/>
    </source>
</evidence>
<dbReference type="PANTHER" id="PTHR46797">
    <property type="entry name" value="HTH-TYPE TRANSCRIPTIONAL REGULATOR"/>
    <property type="match status" value="1"/>
</dbReference>
<keyword evidence="3" id="KW-0804">Transcription</keyword>
<dbReference type="GO" id="GO:0003700">
    <property type="term" value="F:DNA-binding transcription factor activity"/>
    <property type="evidence" value="ECO:0007669"/>
    <property type="project" value="TreeGrafter"/>
</dbReference>
<dbReference type="InterPro" id="IPR018653">
    <property type="entry name" value="ScfR_C"/>
</dbReference>
<dbReference type="EMBL" id="AQQX01000003">
    <property type="protein sequence ID" value="KGM49040.1"/>
    <property type="molecule type" value="Genomic_DNA"/>
</dbReference>
<dbReference type="GO" id="GO:0003677">
    <property type="term" value="F:DNA binding"/>
    <property type="evidence" value="ECO:0007669"/>
    <property type="project" value="UniProtKB-KW"/>
</dbReference>
<keyword evidence="6" id="KW-1185">Reference proteome</keyword>
<dbReference type="PANTHER" id="PTHR46797:SF23">
    <property type="entry name" value="HTH-TYPE TRANSCRIPTIONAL REGULATOR SUTR"/>
    <property type="match status" value="1"/>
</dbReference>
<protein>
    <submittedName>
        <fullName evidence="5">Transcriptional regulator</fullName>
    </submittedName>
</protein>
<dbReference type="AlphaFoldDB" id="A0A0A0EFE8"/>
<evidence type="ECO:0000313" key="6">
    <source>
        <dbReference type="Proteomes" id="UP000030004"/>
    </source>
</evidence>
<keyword evidence="1" id="KW-0805">Transcription regulation</keyword>
<proteinExistence type="predicted"/>
<dbReference type="PROSITE" id="PS50943">
    <property type="entry name" value="HTH_CROC1"/>
    <property type="match status" value="1"/>
</dbReference>